<accession>A0A8H4LI80</accession>
<gene>
    <name evidence="1" type="ORF">FALBO_4531</name>
</gene>
<keyword evidence="2" id="KW-1185">Reference proteome</keyword>
<dbReference type="AlphaFoldDB" id="A0A8H4LI80"/>
<evidence type="ECO:0000313" key="2">
    <source>
        <dbReference type="Proteomes" id="UP000554235"/>
    </source>
</evidence>
<reference evidence="1 2" key="1">
    <citation type="submission" date="2020-01" db="EMBL/GenBank/DDBJ databases">
        <title>Identification and distribution of gene clusters putatively required for synthesis of sphingolipid metabolism inhibitors in phylogenetically diverse species of the filamentous fungus Fusarium.</title>
        <authorList>
            <person name="Kim H.-S."/>
            <person name="Busman M."/>
            <person name="Brown D.W."/>
            <person name="Divon H."/>
            <person name="Uhlig S."/>
            <person name="Proctor R.H."/>
        </authorList>
    </citation>
    <scope>NUCLEOTIDE SEQUENCE [LARGE SCALE GENOMIC DNA]</scope>
    <source>
        <strain evidence="1 2">NRRL 20459</strain>
    </source>
</reference>
<dbReference type="Proteomes" id="UP000554235">
    <property type="component" value="Unassembled WGS sequence"/>
</dbReference>
<proteinExistence type="predicted"/>
<dbReference type="OrthoDB" id="3437411at2759"/>
<sequence length="544" mass="62424">MRLIDATRIIASSTSTSTKEIMLLAWTSKKIYKVCWPSLIRSTLASRYQVRSNSTTARPVAYKCIRVMNENDIESLYPLITSYVRKPSLADALREVVFDADQWPTYSFYEEDPDPDFPQELAKEIAKERAKKLRWHPRQVDNDAHYALEDYVQSLAFEEDTSTQIINALSWKKQQWQGQQQENLDSLSQNNRAFACAALVVIFSICKNISTLRLGKLLDSPLLEDYFLKSNYGRLSHPGLQQLKHVEVIPSLLDERHYEDVEFLDYFRYFGRLPTIDAISMDGVMEHGAERGFAPPGTSNIKKVHLSHVDIPSRMLSTIIRIPEGLEEFKVSIGGLWHIDGMQPFIFPKTLGKSLLQHKKTLKVLGLDIDIAALGRKFEGVDSEGHLKEDDLERDEYFRLDEAASKVPFWLRDVPDDRTYGYTVGSLADFESLTHLSIGVKALLGPNGDQPRPRLETPPPLRLIDALPPSLEYLCLYGYRKGENEDIDDHVEELMRHKAERLPQLVEIRGVDEEVLGVANMYDGDDPEDKLWQRPKREWKWVEA</sequence>
<dbReference type="EMBL" id="JAADYS010000595">
    <property type="protein sequence ID" value="KAF4468582.1"/>
    <property type="molecule type" value="Genomic_DNA"/>
</dbReference>
<protein>
    <submittedName>
        <fullName evidence="1">F-box domain containing</fullName>
    </submittedName>
</protein>
<evidence type="ECO:0000313" key="1">
    <source>
        <dbReference type="EMBL" id="KAF4468582.1"/>
    </source>
</evidence>
<organism evidence="1 2">
    <name type="scientific">Fusarium albosuccineum</name>
    <dbReference type="NCBI Taxonomy" id="1237068"/>
    <lineage>
        <taxon>Eukaryota</taxon>
        <taxon>Fungi</taxon>
        <taxon>Dikarya</taxon>
        <taxon>Ascomycota</taxon>
        <taxon>Pezizomycotina</taxon>
        <taxon>Sordariomycetes</taxon>
        <taxon>Hypocreomycetidae</taxon>
        <taxon>Hypocreales</taxon>
        <taxon>Nectriaceae</taxon>
        <taxon>Fusarium</taxon>
        <taxon>Fusarium decemcellulare species complex</taxon>
    </lineage>
</organism>
<comment type="caution">
    <text evidence="1">The sequence shown here is derived from an EMBL/GenBank/DDBJ whole genome shotgun (WGS) entry which is preliminary data.</text>
</comment>
<name>A0A8H4LI80_9HYPO</name>